<proteinExistence type="predicted"/>
<accession>A0A3P7WKE4</accession>
<name>A0A183FDT0_HELPZ</name>
<dbReference type="EMBL" id="UZAH01025314">
    <property type="protein sequence ID" value="VDO61226.1"/>
    <property type="molecule type" value="Genomic_DNA"/>
</dbReference>
<dbReference type="WBParaSite" id="HPBE_0000444101-mRNA-1">
    <property type="protein sequence ID" value="HPBE_0000444101-mRNA-1"/>
    <property type="gene ID" value="HPBE_0000444101"/>
</dbReference>
<dbReference type="OrthoDB" id="5852411at2759"/>
<reference evidence="1 2" key="1">
    <citation type="submission" date="2018-11" db="EMBL/GenBank/DDBJ databases">
        <authorList>
            <consortium name="Pathogen Informatics"/>
        </authorList>
    </citation>
    <scope>NUCLEOTIDE SEQUENCE [LARGE SCALE GENOMIC DNA]</scope>
</reference>
<keyword evidence="2" id="KW-1185">Reference proteome</keyword>
<gene>
    <name evidence="1" type="ORF">HPBE_LOCUS4442</name>
</gene>
<organism evidence="2 3">
    <name type="scientific">Heligmosomoides polygyrus</name>
    <name type="common">Parasitic roundworm</name>
    <dbReference type="NCBI Taxonomy" id="6339"/>
    <lineage>
        <taxon>Eukaryota</taxon>
        <taxon>Metazoa</taxon>
        <taxon>Ecdysozoa</taxon>
        <taxon>Nematoda</taxon>
        <taxon>Chromadorea</taxon>
        <taxon>Rhabditida</taxon>
        <taxon>Rhabditina</taxon>
        <taxon>Rhabditomorpha</taxon>
        <taxon>Strongyloidea</taxon>
        <taxon>Heligmosomidae</taxon>
        <taxon>Heligmosomoides</taxon>
    </lineage>
</organism>
<accession>A0A183FDT0</accession>
<evidence type="ECO:0000313" key="2">
    <source>
        <dbReference type="Proteomes" id="UP000050761"/>
    </source>
</evidence>
<evidence type="ECO:0000313" key="1">
    <source>
        <dbReference type="EMBL" id="VDO61226.1"/>
    </source>
</evidence>
<protein>
    <submittedName>
        <fullName evidence="3">AGC-kinase C-terminal domain-containing protein</fullName>
    </submittedName>
</protein>
<dbReference type="Proteomes" id="UP000050761">
    <property type="component" value="Unassembled WGS sequence"/>
</dbReference>
<reference evidence="3" key="2">
    <citation type="submission" date="2019-09" db="UniProtKB">
        <authorList>
            <consortium name="WormBaseParasite"/>
        </authorList>
    </citation>
    <scope>IDENTIFICATION</scope>
</reference>
<sequence length="233" mass="25553">MLKHTFYAERREPRPRLDIIHPIDSFSSPPSLTSEKVSTIRLKLNQISTLGRKSGKFLANFSSGCFVSPSMMDSLPDPPQLCVEELPQLEKIRRLTDMNKLAVEHKKIASASSSSSEYCNLPVVCAPIPTPRLGAAALVESETPILNSARHDQNDPLEAQPFSIAVSPPVKTCCASSRPCAEHPPCLPIFVDDECEFNSDIVCTTSSEVIVSSSDFRSHFGVTRGDVEHEIAM</sequence>
<evidence type="ECO:0000313" key="3">
    <source>
        <dbReference type="WBParaSite" id="HPBE_0000444101-mRNA-1"/>
    </source>
</evidence>
<dbReference type="AlphaFoldDB" id="A0A183FDT0"/>